<dbReference type="InterPro" id="IPR000014">
    <property type="entry name" value="PAS"/>
</dbReference>
<protein>
    <recommendedName>
        <fullName evidence="2">diguanylate cyclase</fullName>
        <ecNumber evidence="2">2.7.7.65</ecNumber>
    </recommendedName>
</protein>
<evidence type="ECO:0000256" key="5">
    <source>
        <dbReference type="SAM" id="Phobius"/>
    </source>
</evidence>
<dbReference type="InterPro" id="IPR000160">
    <property type="entry name" value="GGDEF_dom"/>
</dbReference>
<dbReference type="SUPFAM" id="SSF55785">
    <property type="entry name" value="PYP-like sensor domain (PAS domain)"/>
    <property type="match status" value="1"/>
</dbReference>
<name>A0A0U3HNC3_9GAMM</name>
<dbReference type="GO" id="GO:1902201">
    <property type="term" value="P:negative regulation of bacterial-type flagellum-dependent cell motility"/>
    <property type="evidence" value="ECO:0007669"/>
    <property type="project" value="TreeGrafter"/>
</dbReference>
<proteinExistence type="predicted"/>
<dbReference type="CDD" id="cd01949">
    <property type="entry name" value="GGDEF"/>
    <property type="match status" value="1"/>
</dbReference>
<feature type="transmembrane region" description="Helical" evidence="5">
    <location>
        <begin position="186"/>
        <end position="204"/>
    </location>
</feature>
<feature type="domain" description="GGDEF" evidence="7">
    <location>
        <begin position="366"/>
        <end position="495"/>
    </location>
</feature>
<sequence length="498" mass="56442">MHSRYFFTFIATLVSATVLANVVMLYISDDTSDVITRFEQHWQQQADIILREAQLLNELERQLSDIEPEHQVRDYSPEQRAYNINADANVALHIETMIAEMDLSDAERKALDEVQRILSAPRQSTPDKSSDTASIQSPENSSSQRYRRLDNALQSLRLGMEARIEETKRQHQAALTSVINKGSVEAWLLLSLVVILACAGAVVLRGQLRTIEERVCLFDAIPDALLYCEYSGKITRVNHSCTELFGYSVQELLHMSVEELIPARFRDLHSKERRNFTGRAQMRRKGQNGLNIIGVHKSGDEIPLDIAIARTALGKETYFIAVIRDLRHELQLQKKAEVDFLTQVYNRGQIEQILNDELSRASRYQRSLSVMIVDIDKFKVLNDTLGHQAGDRALAELSRFLVHSVRPSDALGRWGGDEFVLVCPEIDAQEALQMAQRLVRAYCEQNQYQLSLSIGVSSRTQVGEKSDLAQLIEEADQALYQAKAQGRSRAVSFEAEQH</sequence>
<keyword evidence="5" id="KW-0812">Transmembrane</keyword>
<dbReference type="PROSITE" id="PS50887">
    <property type="entry name" value="GGDEF"/>
    <property type="match status" value="1"/>
</dbReference>
<dbReference type="InterPro" id="IPR043128">
    <property type="entry name" value="Rev_trsase/Diguanyl_cyclase"/>
</dbReference>
<evidence type="ECO:0000313" key="8">
    <source>
        <dbReference type="EMBL" id="ALU42424.1"/>
    </source>
</evidence>
<dbReference type="NCBIfam" id="TIGR00254">
    <property type="entry name" value="GGDEF"/>
    <property type="match status" value="1"/>
</dbReference>
<dbReference type="CDD" id="cd00130">
    <property type="entry name" value="PAS"/>
    <property type="match status" value="1"/>
</dbReference>
<reference evidence="8 9" key="1">
    <citation type="submission" date="2015-12" db="EMBL/GenBank/DDBJ databases">
        <title>Complete genome sequence of Pseudoalteromonas rubra SCSIO 6842, harboring a conjugative plasmid.</title>
        <authorList>
            <person name="Li B."/>
            <person name="Wang X."/>
        </authorList>
    </citation>
    <scope>NUCLEOTIDE SEQUENCE [LARGE SCALE GENOMIC DNA]</scope>
    <source>
        <strain evidence="8 9">SCSIO 6842</strain>
    </source>
</reference>
<evidence type="ECO:0000259" key="6">
    <source>
        <dbReference type="PROSITE" id="PS50112"/>
    </source>
</evidence>
<dbReference type="InterPro" id="IPR029787">
    <property type="entry name" value="Nucleotide_cyclase"/>
</dbReference>
<dbReference type="PANTHER" id="PTHR45138">
    <property type="entry name" value="REGULATORY COMPONENTS OF SENSORY TRANSDUCTION SYSTEM"/>
    <property type="match status" value="1"/>
</dbReference>
<dbReference type="Proteomes" id="UP000069015">
    <property type="component" value="Chromosome 1"/>
</dbReference>
<dbReference type="SUPFAM" id="SSF55073">
    <property type="entry name" value="Nucleotide cyclase"/>
    <property type="match status" value="1"/>
</dbReference>
<evidence type="ECO:0000256" key="3">
    <source>
        <dbReference type="ARBA" id="ARBA00034247"/>
    </source>
</evidence>
<comment type="catalytic activity">
    <reaction evidence="3">
        <text>2 GTP = 3',3'-c-di-GMP + 2 diphosphate</text>
        <dbReference type="Rhea" id="RHEA:24898"/>
        <dbReference type="ChEBI" id="CHEBI:33019"/>
        <dbReference type="ChEBI" id="CHEBI:37565"/>
        <dbReference type="ChEBI" id="CHEBI:58805"/>
        <dbReference type="EC" id="2.7.7.65"/>
    </reaction>
</comment>
<dbReference type="GO" id="GO:0005886">
    <property type="term" value="C:plasma membrane"/>
    <property type="evidence" value="ECO:0007669"/>
    <property type="project" value="TreeGrafter"/>
</dbReference>
<dbReference type="RefSeq" id="WP_058795805.1">
    <property type="nucleotide sequence ID" value="NZ_CP013611.1"/>
</dbReference>
<feature type="compositionally biased region" description="Polar residues" evidence="4">
    <location>
        <begin position="121"/>
        <end position="144"/>
    </location>
</feature>
<dbReference type="FunFam" id="3.30.70.270:FF:000001">
    <property type="entry name" value="Diguanylate cyclase domain protein"/>
    <property type="match status" value="1"/>
</dbReference>
<dbReference type="GO" id="GO:0052621">
    <property type="term" value="F:diguanylate cyclase activity"/>
    <property type="evidence" value="ECO:0007669"/>
    <property type="project" value="UniProtKB-EC"/>
</dbReference>
<dbReference type="Gene3D" id="3.30.70.270">
    <property type="match status" value="1"/>
</dbReference>
<dbReference type="Gene3D" id="3.30.450.20">
    <property type="entry name" value="PAS domain"/>
    <property type="match status" value="1"/>
</dbReference>
<dbReference type="PROSITE" id="PS50112">
    <property type="entry name" value="PAS"/>
    <property type="match status" value="1"/>
</dbReference>
<feature type="region of interest" description="Disordered" evidence="4">
    <location>
        <begin position="118"/>
        <end position="146"/>
    </location>
</feature>
<evidence type="ECO:0000313" key="9">
    <source>
        <dbReference type="Proteomes" id="UP000069015"/>
    </source>
</evidence>
<evidence type="ECO:0000259" key="7">
    <source>
        <dbReference type="PROSITE" id="PS50887"/>
    </source>
</evidence>
<keyword evidence="5" id="KW-0472">Membrane</keyword>
<dbReference type="Pfam" id="PF00990">
    <property type="entry name" value="GGDEF"/>
    <property type="match status" value="1"/>
</dbReference>
<evidence type="ECO:0000256" key="2">
    <source>
        <dbReference type="ARBA" id="ARBA00012528"/>
    </source>
</evidence>
<dbReference type="InterPro" id="IPR035965">
    <property type="entry name" value="PAS-like_dom_sf"/>
</dbReference>
<dbReference type="GO" id="GO:0043709">
    <property type="term" value="P:cell adhesion involved in single-species biofilm formation"/>
    <property type="evidence" value="ECO:0007669"/>
    <property type="project" value="TreeGrafter"/>
</dbReference>
<gene>
    <name evidence="8" type="ORF">AT705_05340</name>
</gene>
<evidence type="ECO:0000256" key="1">
    <source>
        <dbReference type="ARBA" id="ARBA00001946"/>
    </source>
</evidence>
<dbReference type="InterPro" id="IPR013767">
    <property type="entry name" value="PAS_fold"/>
</dbReference>
<dbReference type="AlphaFoldDB" id="A0A0U3HNC3"/>
<comment type="cofactor">
    <cofactor evidence="1">
        <name>Mg(2+)</name>
        <dbReference type="ChEBI" id="CHEBI:18420"/>
    </cofactor>
</comment>
<keyword evidence="5" id="KW-1133">Transmembrane helix</keyword>
<dbReference type="EMBL" id="CP013611">
    <property type="protein sequence ID" value="ALU42424.1"/>
    <property type="molecule type" value="Genomic_DNA"/>
</dbReference>
<dbReference type="GO" id="GO:0006355">
    <property type="term" value="P:regulation of DNA-templated transcription"/>
    <property type="evidence" value="ECO:0007669"/>
    <property type="project" value="InterPro"/>
</dbReference>
<dbReference type="NCBIfam" id="TIGR00229">
    <property type="entry name" value="sensory_box"/>
    <property type="match status" value="1"/>
</dbReference>
<organism evidence="8 9">
    <name type="scientific">Pseudoalteromonas rubra</name>
    <dbReference type="NCBI Taxonomy" id="43658"/>
    <lineage>
        <taxon>Bacteria</taxon>
        <taxon>Pseudomonadati</taxon>
        <taxon>Pseudomonadota</taxon>
        <taxon>Gammaproteobacteria</taxon>
        <taxon>Alteromonadales</taxon>
        <taxon>Pseudoalteromonadaceae</taxon>
        <taxon>Pseudoalteromonas</taxon>
    </lineage>
</organism>
<accession>A0A0U3HNC3</accession>
<dbReference type="KEGG" id="prr:AT705_05340"/>
<dbReference type="SMART" id="SM00091">
    <property type="entry name" value="PAS"/>
    <property type="match status" value="1"/>
</dbReference>
<dbReference type="EC" id="2.7.7.65" evidence="2"/>
<dbReference type="SMART" id="SM00267">
    <property type="entry name" value="GGDEF"/>
    <property type="match status" value="1"/>
</dbReference>
<dbReference type="InterPro" id="IPR050469">
    <property type="entry name" value="Diguanylate_Cyclase"/>
</dbReference>
<evidence type="ECO:0000256" key="4">
    <source>
        <dbReference type="SAM" id="MobiDB-lite"/>
    </source>
</evidence>
<dbReference type="PANTHER" id="PTHR45138:SF9">
    <property type="entry name" value="DIGUANYLATE CYCLASE DGCM-RELATED"/>
    <property type="match status" value="1"/>
</dbReference>
<dbReference type="Pfam" id="PF00989">
    <property type="entry name" value="PAS"/>
    <property type="match status" value="1"/>
</dbReference>
<feature type="domain" description="PAS" evidence="6">
    <location>
        <begin position="217"/>
        <end position="261"/>
    </location>
</feature>